<dbReference type="PANTHER" id="PTHR24094:SF15">
    <property type="entry name" value="AMP-DEPENDENT SYNTHETASE_LIGASE DOMAIN-CONTAINING PROTEIN-RELATED"/>
    <property type="match status" value="1"/>
</dbReference>
<dbReference type="RefSeq" id="WP_229721754.1">
    <property type="nucleotide sequence ID" value="NZ_BMLT01000001.1"/>
</dbReference>
<evidence type="ECO:0000313" key="3">
    <source>
        <dbReference type="Proteomes" id="UP000599578"/>
    </source>
</evidence>
<proteinExistence type="predicted"/>
<dbReference type="InterPro" id="IPR011089">
    <property type="entry name" value="GmrSD_C"/>
</dbReference>
<name>A0A918DPR4_9GAMM</name>
<keyword evidence="3" id="KW-1185">Reference proteome</keyword>
<organism evidence="2 3">
    <name type="scientific">Marinobacterium nitratireducens</name>
    <dbReference type="NCBI Taxonomy" id="518897"/>
    <lineage>
        <taxon>Bacteria</taxon>
        <taxon>Pseudomonadati</taxon>
        <taxon>Pseudomonadota</taxon>
        <taxon>Gammaproteobacteria</taxon>
        <taxon>Oceanospirillales</taxon>
        <taxon>Oceanospirillaceae</taxon>
        <taxon>Marinobacterium</taxon>
    </lineage>
</organism>
<dbReference type="Proteomes" id="UP000599578">
    <property type="component" value="Unassembled WGS sequence"/>
</dbReference>
<comment type="caution">
    <text evidence="2">The sequence shown here is derived from an EMBL/GenBank/DDBJ whole genome shotgun (WGS) entry which is preliminary data.</text>
</comment>
<evidence type="ECO:0000313" key="2">
    <source>
        <dbReference type="EMBL" id="GGO76811.1"/>
    </source>
</evidence>
<dbReference type="AlphaFoldDB" id="A0A918DPR4"/>
<evidence type="ECO:0000259" key="1">
    <source>
        <dbReference type="Pfam" id="PF07510"/>
    </source>
</evidence>
<dbReference type="EMBL" id="BMLT01000001">
    <property type="protein sequence ID" value="GGO76811.1"/>
    <property type="molecule type" value="Genomic_DNA"/>
</dbReference>
<sequence length="242" mass="26713">MKAAYGVTAVSIAIGAFLIAPTALSEVIKKSSSGICHSADSPYYAKTKNFTAFNTLTACLDSGGRIPKGQRPPVRSTQPVAAGTNYARERFGHGWADVDGDCQNSRQEALIAQSTAPVRFAKSDQCRVTAGRWHSPYSGAVIHDASKIDIDHVVPLKWAWDHGANNWSQDTRESFANNPANLFSVEASMNRQKGAKGLNEWLPPANQCQYIARFLRVMKTYKLTLSEQERRDYQGIRTQWCS</sequence>
<protein>
    <recommendedName>
        <fullName evidence="1">GmrSD restriction endonucleases C-terminal domain-containing protein</fullName>
    </recommendedName>
</protein>
<accession>A0A918DPR4</accession>
<reference evidence="2 3" key="1">
    <citation type="journal article" date="2014" name="Int. J. Syst. Evol. Microbiol.">
        <title>Complete genome sequence of Corynebacterium casei LMG S-19264T (=DSM 44701T), isolated from a smear-ripened cheese.</title>
        <authorList>
            <consortium name="US DOE Joint Genome Institute (JGI-PGF)"/>
            <person name="Walter F."/>
            <person name="Albersmeier A."/>
            <person name="Kalinowski J."/>
            <person name="Ruckert C."/>
        </authorList>
    </citation>
    <scope>NUCLEOTIDE SEQUENCE [LARGE SCALE GENOMIC DNA]</scope>
    <source>
        <strain evidence="2 3">CGMCC 1.7286</strain>
    </source>
</reference>
<dbReference type="Pfam" id="PF07510">
    <property type="entry name" value="GmrSD_C"/>
    <property type="match status" value="1"/>
</dbReference>
<dbReference type="PANTHER" id="PTHR24094">
    <property type="entry name" value="SECRETED PROTEIN"/>
    <property type="match status" value="1"/>
</dbReference>
<feature type="domain" description="GmrSD restriction endonucleases C-terminal" evidence="1">
    <location>
        <begin position="122"/>
        <end position="230"/>
    </location>
</feature>
<gene>
    <name evidence="2" type="ORF">GCM10011348_04910</name>
</gene>